<name>A0A2K1PCG0_9BACT</name>
<sequence>MKGKAFCSSLEGGQQSEALHFFFLMGEWGEGKAFYASLRVGCGAKGRKPR</sequence>
<dbReference type="Proteomes" id="UP000236604">
    <property type="component" value="Unassembled WGS sequence"/>
</dbReference>
<gene>
    <name evidence="1" type="ORF">X927_03185</name>
</gene>
<organism evidence="1 2">
    <name type="scientific">Petrotoga mexicana DSM 14811</name>
    <dbReference type="NCBI Taxonomy" id="1122954"/>
    <lineage>
        <taxon>Bacteria</taxon>
        <taxon>Thermotogati</taxon>
        <taxon>Thermotogota</taxon>
        <taxon>Thermotogae</taxon>
        <taxon>Petrotogales</taxon>
        <taxon>Petrotogaceae</taxon>
        <taxon>Petrotoga</taxon>
    </lineage>
</organism>
<accession>A0A2K1PCG0</accession>
<dbReference type="EMBL" id="AZRN01000010">
    <property type="protein sequence ID" value="PNS00501.1"/>
    <property type="molecule type" value="Genomic_DNA"/>
</dbReference>
<keyword evidence="2" id="KW-1185">Reference proteome</keyword>
<reference evidence="1 2" key="1">
    <citation type="submission" date="2013-12" db="EMBL/GenBank/DDBJ databases">
        <title>Comparative genomics of Petrotoga isolates.</title>
        <authorList>
            <person name="Nesbo C.L."/>
            <person name="Charchuk R."/>
            <person name="Chow K."/>
        </authorList>
    </citation>
    <scope>NUCLEOTIDE SEQUENCE [LARGE SCALE GENOMIC DNA]</scope>
    <source>
        <strain evidence="1 2">DSM 14811</strain>
    </source>
</reference>
<dbReference type="AlphaFoldDB" id="A0A2K1PCG0"/>
<evidence type="ECO:0000313" key="1">
    <source>
        <dbReference type="EMBL" id="PNS00501.1"/>
    </source>
</evidence>
<proteinExistence type="predicted"/>
<comment type="caution">
    <text evidence="1">The sequence shown here is derived from an EMBL/GenBank/DDBJ whole genome shotgun (WGS) entry which is preliminary data.</text>
</comment>
<protein>
    <submittedName>
        <fullName evidence="1">Uncharacterized protein</fullName>
    </submittedName>
</protein>
<evidence type="ECO:0000313" key="2">
    <source>
        <dbReference type="Proteomes" id="UP000236604"/>
    </source>
</evidence>